<dbReference type="EMBL" id="BMAO01038792">
    <property type="protein sequence ID" value="GFR27161.1"/>
    <property type="molecule type" value="Genomic_DNA"/>
</dbReference>
<dbReference type="AlphaFoldDB" id="A0A8X6LY41"/>
<accession>A0A8X6LY41</accession>
<sequence length="106" mass="11858">MKSGYSTITQSVGDTVMHQHCYVINIVNMHQQFMIRSFYTEFGGISCSNPMRDYHGRLLLTSVDAFESSPKRKTAPTGAKTRQSDFVTRQRSATCCKTSENLPGNA</sequence>
<protein>
    <submittedName>
        <fullName evidence="2">Uncharacterized protein</fullName>
    </submittedName>
</protein>
<evidence type="ECO:0000313" key="2">
    <source>
        <dbReference type="EMBL" id="GFR27161.1"/>
    </source>
</evidence>
<feature type="compositionally biased region" description="Polar residues" evidence="1">
    <location>
        <begin position="80"/>
        <end position="92"/>
    </location>
</feature>
<feature type="region of interest" description="Disordered" evidence="1">
    <location>
        <begin position="69"/>
        <end position="92"/>
    </location>
</feature>
<evidence type="ECO:0000313" key="3">
    <source>
        <dbReference type="Proteomes" id="UP000887116"/>
    </source>
</evidence>
<comment type="caution">
    <text evidence="2">The sequence shown here is derived from an EMBL/GenBank/DDBJ whole genome shotgun (WGS) entry which is preliminary data.</text>
</comment>
<evidence type="ECO:0000256" key="1">
    <source>
        <dbReference type="SAM" id="MobiDB-lite"/>
    </source>
</evidence>
<name>A0A8X6LY41_TRICU</name>
<organism evidence="2 3">
    <name type="scientific">Trichonephila clavata</name>
    <name type="common">Joro spider</name>
    <name type="synonym">Nephila clavata</name>
    <dbReference type="NCBI Taxonomy" id="2740835"/>
    <lineage>
        <taxon>Eukaryota</taxon>
        <taxon>Metazoa</taxon>
        <taxon>Ecdysozoa</taxon>
        <taxon>Arthropoda</taxon>
        <taxon>Chelicerata</taxon>
        <taxon>Arachnida</taxon>
        <taxon>Araneae</taxon>
        <taxon>Araneomorphae</taxon>
        <taxon>Entelegynae</taxon>
        <taxon>Araneoidea</taxon>
        <taxon>Nephilidae</taxon>
        <taxon>Trichonephila</taxon>
    </lineage>
</organism>
<proteinExistence type="predicted"/>
<dbReference type="Proteomes" id="UP000887116">
    <property type="component" value="Unassembled WGS sequence"/>
</dbReference>
<gene>
    <name evidence="2" type="ORF">TNCT_297751</name>
</gene>
<reference evidence="2" key="1">
    <citation type="submission" date="2020-07" db="EMBL/GenBank/DDBJ databases">
        <title>Multicomponent nature underlies the extraordinary mechanical properties of spider dragline silk.</title>
        <authorList>
            <person name="Kono N."/>
            <person name="Nakamura H."/>
            <person name="Mori M."/>
            <person name="Yoshida Y."/>
            <person name="Ohtoshi R."/>
            <person name="Malay A.D."/>
            <person name="Moran D.A.P."/>
            <person name="Tomita M."/>
            <person name="Numata K."/>
            <person name="Arakawa K."/>
        </authorList>
    </citation>
    <scope>NUCLEOTIDE SEQUENCE</scope>
</reference>
<keyword evidence="3" id="KW-1185">Reference proteome</keyword>